<organism evidence="1 2">
    <name type="scientific">Promethearchaeum syntrophicum</name>
    <dbReference type="NCBI Taxonomy" id="2594042"/>
    <lineage>
        <taxon>Archaea</taxon>
        <taxon>Promethearchaeati</taxon>
        <taxon>Promethearchaeota</taxon>
        <taxon>Promethearchaeia</taxon>
        <taxon>Promethearchaeales</taxon>
        <taxon>Promethearchaeaceae</taxon>
        <taxon>Promethearchaeum</taxon>
    </lineage>
</organism>
<reference evidence="1 2" key="2">
    <citation type="journal article" date="2024" name="Int. J. Syst. Evol. Microbiol.">
        <title>Promethearchaeum syntrophicum gen. nov., sp. nov., an anaerobic, obligately syntrophic archaeon, the first isolate of the lineage 'Asgard' archaea, and proposal of the new archaeal phylum Promethearchaeota phyl. nov. and kingdom Promethearchaeati regn. nov.</title>
        <authorList>
            <person name="Imachi H."/>
            <person name="Nobu M.K."/>
            <person name="Kato S."/>
            <person name="Takaki Y."/>
            <person name="Miyazaki M."/>
            <person name="Miyata M."/>
            <person name="Ogawara M."/>
            <person name="Saito Y."/>
            <person name="Sakai S."/>
            <person name="Tahara Y.O."/>
            <person name="Takano Y."/>
            <person name="Tasumi E."/>
            <person name="Uematsu K."/>
            <person name="Yoshimura T."/>
            <person name="Itoh T."/>
            <person name="Ohkuma M."/>
            <person name="Takai K."/>
        </authorList>
    </citation>
    <scope>NUCLEOTIDE SEQUENCE [LARGE SCALE GENOMIC DNA]</scope>
    <source>
        <strain evidence="1 2">MK-D1</strain>
    </source>
</reference>
<dbReference type="PANTHER" id="PTHR36454">
    <property type="entry name" value="LMO2823 PROTEIN"/>
    <property type="match status" value="1"/>
</dbReference>
<name>A0A5B9D8N9_9ARCH</name>
<proteinExistence type="predicted"/>
<dbReference type="EMBL" id="CP042905">
    <property type="protein sequence ID" value="QEE15452.1"/>
    <property type="molecule type" value="Genomic_DNA"/>
</dbReference>
<dbReference type="GeneID" id="41329269"/>
<reference evidence="1 2" key="1">
    <citation type="journal article" date="2020" name="Nature">
        <title>Isolation of an archaeon at the prokaryote-eukaryote interface.</title>
        <authorList>
            <person name="Imachi H."/>
            <person name="Nobu M.K."/>
            <person name="Nakahara N."/>
            <person name="Morono Y."/>
            <person name="Ogawara M."/>
            <person name="Takaki Y."/>
            <person name="Takano Y."/>
            <person name="Uematsu K."/>
            <person name="Ikuta T."/>
            <person name="Ito M."/>
            <person name="Matsui Y."/>
            <person name="Miyazaki M."/>
            <person name="Murata K."/>
            <person name="Saito Y."/>
            <person name="Sakai S."/>
            <person name="Song C."/>
            <person name="Tasumi E."/>
            <person name="Yamanaka Y."/>
            <person name="Yamaguchi T."/>
            <person name="Kamagata Y."/>
            <person name="Tamaki H."/>
            <person name="Takai K."/>
        </authorList>
    </citation>
    <scope>NUCLEOTIDE SEQUENCE [LARGE SCALE GENOMIC DNA]</scope>
    <source>
        <strain evidence="1 2">MK-D1</strain>
    </source>
</reference>
<dbReference type="PIRSF" id="PIRSF033563">
    <property type="entry name" value="UCP033563"/>
    <property type="match status" value="1"/>
</dbReference>
<gene>
    <name evidence="1" type="ORF">DSAG12_01277</name>
</gene>
<dbReference type="PANTHER" id="PTHR36454:SF1">
    <property type="entry name" value="DUF1015 DOMAIN-CONTAINING PROTEIN"/>
    <property type="match status" value="1"/>
</dbReference>
<evidence type="ECO:0000313" key="2">
    <source>
        <dbReference type="Proteomes" id="UP000321408"/>
    </source>
</evidence>
<keyword evidence="2" id="KW-1185">Reference proteome</keyword>
<dbReference type="OrthoDB" id="109793at2157"/>
<accession>A0A5B9D8N9</accession>
<dbReference type="RefSeq" id="WP_147662360.1">
    <property type="nucleotide sequence ID" value="NZ_CP042905.2"/>
</dbReference>
<evidence type="ECO:0000313" key="1">
    <source>
        <dbReference type="EMBL" id="QEE15452.1"/>
    </source>
</evidence>
<dbReference type="Proteomes" id="UP000321408">
    <property type="component" value="Chromosome"/>
</dbReference>
<dbReference type="InterPro" id="IPR008323">
    <property type="entry name" value="UCP033563"/>
</dbReference>
<sequence>MVRISPIKPFLPKNPKEFCTNPYDIIDQQEELELKKNPNSLIHLILPDGTGDEVYENAKKALVQLKENNAIIQEKIQSIFVYRQESPNFSQQGFIMGSSLEDYDNGKGILKHEYTRAKPLADRTKHITITHMAAGLVWNVYKSNEKINSVMEDIKKQDPLYDFQKYGYRQILWKESDPEIIQKLKNLFKNEKLYIADGHHRCASANEYRKLKIKEGKKPTGKEPWEYLLNYVSSDDQIKVMAYNRVIRKLPITEEDFMKRLNEIYCIIPVTEGFNPKEKHEVALCCKGKWYKLEVKSKKFANIRDSLDVAILQDKLFSPVLGIEDPRTHKNIFFVGGLDDPKEMEKYVTEKGNDLFFNLYAVNIRDLESIADLGGVMPPKSTWFEPKVLSGLVIYHLGE</sequence>
<dbReference type="Pfam" id="PF06245">
    <property type="entry name" value="DUF1015"/>
    <property type="match status" value="1"/>
</dbReference>
<protein>
    <submittedName>
        <fullName evidence="1">DUF1015 domain-containing protein</fullName>
    </submittedName>
</protein>
<dbReference type="AlphaFoldDB" id="A0A5B9D8N9"/>
<dbReference type="KEGG" id="psyt:DSAG12_01277"/>